<feature type="signal peptide" evidence="1">
    <location>
        <begin position="1"/>
        <end position="22"/>
    </location>
</feature>
<sequence>MLHKTKLLGLGALLLASSPLIAAQHSNPVLQAIDDALPGDLINDPTVIDWVFYGNSKKPKQVEAPETPGKFAMQMQVTKKGANKYDMGINIPLMSDIKTGHVINVAFWARVTKAETEDGKGDLRLRINENKEPYPGFGEADVKLGNEWYLHEVQMRANRDIAKKDAVVGFQLAGAKQTVEIGQVYVLDLGAK</sequence>
<organism evidence="2 3">
    <name type="scientific">Sphingorhabdus arenilitoris</name>
    <dbReference type="NCBI Taxonomy" id="1490041"/>
    <lineage>
        <taxon>Bacteria</taxon>
        <taxon>Pseudomonadati</taxon>
        <taxon>Pseudomonadota</taxon>
        <taxon>Alphaproteobacteria</taxon>
        <taxon>Sphingomonadales</taxon>
        <taxon>Sphingomonadaceae</taxon>
        <taxon>Sphingorhabdus</taxon>
    </lineage>
</organism>
<feature type="chain" id="PRO_5047224815" description="CBM-cenC domain-containing protein" evidence="1">
    <location>
        <begin position="23"/>
        <end position="192"/>
    </location>
</feature>
<evidence type="ECO:0008006" key="4">
    <source>
        <dbReference type="Google" id="ProtNLM"/>
    </source>
</evidence>
<evidence type="ECO:0000256" key="1">
    <source>
        <dbReference type="SAM" id="SignalP"/>
    </source>
</evidence>
<dbReference type="SUPFAM" id="SSF49785">
    <property type="entry name" value="Galactose-binding domain-like"/>
    <property type="match status" value="1"/>
</dbReference>
<dbReference type="InterPro" id="IPR008979">
    <property type="entry name" value="Galactose-bd-like_sf"/>
</dbReference>
<dbReference type="Proteomes" id="UP001595887">
    <property type="component" value="Unassembled WGS sequence"/>
</dbReference>
<name>A0ABV8RKB6_9SPHN</name>
<comment type="caution">
    <text evidence="2">The sequence shown here is derived from an EMBL/GenBank/DDBJ whole genome shotgun (WGS) entry which is preliminary data.</text>
</comment>
<evidence type="ECO:0000313" key="2">
    <source>
        <dbReference type="EMBL" id="MFC4293224.1"/>
    </source>
</evidence>
<gene>
    <name evidence="2" type="ORF">ACFOWX_12435</name>
</gene>
<dbReference type="Gene3D" id="2.60.120.260">
    <property type="entry name" value="Galactose-binding domain-like"/>
    <property type="match status" value="1"/>
</dbReference>
<dbReference type="RefSeq" id="WP_381424574.1">
    <property type="nucleotide sequence ID" value="NZ_JBHSDH010000013.1"/>
</dbReference>
<dbReference type="EMBL" id="JBHSDH010000013">
    <property type="protein sequence ID" value="MFC4293224.1"/>
    <property type="molecule type" value="Genomic_DNA"/>
</dbReference>
<proteinExistence type="predicted"/>
<keyword evidence="1" id="KW-0732">Signal</keyword>
<protein>
    <recommendedName>
        <fullName evidence="4">CBM-cenC domain-containing protein</fullName>
    </recommendedName>
</protein>
<reference evidence="3" key="1">
    <citation type="journal article" date="2019" name="Int. J. Syst. Evol. Microbiol.">
        <title>The Global Catalogue of Microorganisms (GCM) 10K type strain sequencing project: providing services to taxonomists for standard genome sequencing and annotation.</title>
        <authorList>
            <consortium name="The Broad Institute Genomics Platform"/>
            <consortium name="The Broad Institute Genome Sequencing Center for Infectious Disease"/>
            <person name="Wu L."/>
            <person name="Ma J."/>
        </authorList>
    </citation>
    <scope>NUCLEOTIDE SEQUENCE [LARGE SCALE GENOMIC DNA]</scope>
    <source>
        <strain evidence="3">CECT 8531</strain>
    </source>
</reference>
<keyword evidence="3" id="KW-1185">Reference proteome</keyword>
<accession>A0ABV8RKB6</accession>
<evidence type="ECO:0000313" key="3">
    <source>
        <dbReference type="Proteomes" id="UP001595887"/>
    </source>
</evidence>